<feature type="signal peptide" evidence="7">
    <location>
        <begin position="1"/>
        <end position="17"/>
    </location>
</feature>
<evidence type="ECO:0000256" key="2">
    <source>
        <dbReference type="ARBA" id="ARBA00022729"/>
    </source>
</evidence>
<feature type="chain" id="PRO_5042115901" description="Partial AB-hydrolase lipase domain-containing protein" evidence="7">
    <location>
        <begin position="18"/>
        <end position="560"/>
    </location>
</feature>
<evidence type="ECO:0000313" key="9">
    <source>
        <dbReference type="EMBL" id="KAJ8735322.1"/>
    </source>
</evidence>
<dbReference type="EMBL" id="JARGEI010000002">
    <property type="protein sequence ID" value="KAJ8735322.1"/>
    <property type="molecule type" value="Genomic_DNA"/>
</dbReference>
<keyword evidence="3" id="KW-0378">Hydrolase</keyword>
<dbReference type="InterPro" id="IPR029058">
    <property type="entry name" value="AB_hydrolase_fold"/>
</dbReference>
<comment type="caution">
    <text evidence="9">The sequence shown here is derived from an EMBL/GenBank/DDBJ whole genome shotgun (WGS) entry which is preliminary data.</text>
</comment>
<dbReference type="GO" id="GO:0016787">
    <property type="term" value="F:hydrolase activity"/>
    <property type="evidence" value="ECO:0007669"/>
    <property type="project" value="UniProtKB-KW"/>
</dbReference>
<dbReference type="Gene3D" id="3.40.50.1820">
    <property type="entry name" value="alpha/beta hydrolase"/>
    <property type="match status" value="1"/>
</dbReference>
<evidence type="ECO:0000256" key="4">
    <source>
        <dbReference type="ARBA" id="ARBA00022963"/>
    </source>
</evidence>
<evidence type="ECO:0000313" key="10">
    <source>
        <dbReference type="Proteomes" id="UP001231518"/>
    </source>
</evidence>
<evidence type="ECO:0000256" key="5">
    <source>
        <dbReference type="ARBA" id="ARBA00023098"/>
    </source>
</evidence>
<dbReference type="Pfam" id="PF04083">
    <property type="entry name" value="Abhydro_lipase"/>
    <property type="match status" value="1"/>
</dbReference>
<comment type="similarity">
    <text evidence="1">Belongs to the AB hydrolase superfamily. Lipase family.</text>
</comment>
<dbReference type="Proteomes" id="UP001231518">
    <property type="component" value="Chromosome 2"/>
</dbReference>
<keyword evidence="6" id="KW-0325">Glycoprotein</keyword>
<evidence type="ECO:0000256" key="1">
    <source>
        <dbReference type="ARBA" id="ARBA00010701"/>
    </source>
</evidence>
<organism evidence="9 10">
    <name type="scientific">Mythimna separata</name>
    <name type="common">Oriental armyworm</name>
    <name type="synonym">Pseudaletia separata</name>
    <dbReference type="NCBI Taxonomy" id="271217"/>
    <lineage>
        <taxon>Eukaryota</taxon>
        <taxon>Metazoa</taxon>
        <taxon>Ecdysozoa</taxon>
        <taxon>Arthropoda</taxon>
        <taxon>Hexapoda</taxon>
        <taxon>Insecta</taxon>
        <taxon>Pterygota</taxon>
        <taxon>Neoptera</taxon>
        <taxon>Endopterygota</taxon>
        <taxon>Lepidoptera</taxon>
        <taxon>Glossata</taxon>
        <taxon>Ditrysia</taxon>
        <taxon>Noctuoidea</taxon>
        <taxon>Noctuidae</taxon>
        <taxon>Noctuinae</taxon>
        <taxon>Hadenini</taxon>
        <taxon>Mythimna</taxon>
    </lineage>
</organism>
<keyword evidence="10" id="KW-1185">Reference proteome</keyword>
<keyword evidence="2 7" id="KW-0732">Signal</keyword>
<gene>
    <name evidence="9" type="ORF">PYW07_006942</name>
</gene>
<name>A0AAD7Z350_MYTSE</name>
<dbReference type="AlphaFoldDB" id="A0AAD7Z350"/>
<protein>
    <recommendedName>
        <fullName evidence="8">Partial AB-hydrolase lipase domain-containing protein</fullName>
    </recommendedName>
</protein>
<evidence type="ECO:0000259" key="8">
    <source>
        <dbReference type="Pfam" id="PF04083"/>
    </source>
</evidence>
<reference evidence="9" key="1">
    <citation type="submission" date="2023-03" db="EMBL/GenBank/DDBJ databases">
        <title>Chromosome-level genomes of two armyworms, Mythimna separata and Mythimna loreyi, provide insights into the biosynthesis and reception of sex pheromones.</title>
        <authorList>
            <person name="Zhao H."/>
        </authorList>
    </citation>
    <scope>NUCLEOTIDE SEQUENCE</scope>
    <source>
        <strain evidence="9">BeijingLab</strain>
        <tissue evidence="9">Pupa</tissue>
    </source>
</reference>
<dbReference type="PANTHER" id="PTHR11005">
    <property type="entry name" value="LYSOSOMAL ACID LIPASE-RELATED"/>
    <property type="match status" value="1"/>
</dbReference>
<dbReference type="GO" id="GO:0016042">
    <property type="term" value="P:lipid catabolic process"/>
    <property type="evidence" value="ECO:0007669"/>
    <property type="project" value="UniProtKB-KW"/>
</dbReference>
<dbReference type="FunFam" id="3.40.50.1820:FF:000057">
    <property type="entry name" value="Lipase"/>
    <property type="match status" value="1"/>
</dbReference>
<evidence type="ECO:0000256" key="7">
    <source>
        <dbReference type="SAM" id="SignalP"/>
    </source>
</evidence>
<feature type="domain" description="Partial AB-hydrolase lipase" evidence="8">
    <location>
        <begin position="33"/>
        <end position="91"/>
    </location>
</feature>
<keyword evidence="4" id="KW-0442">Lipid degradation</keyword>
<evidence type="ECO:0000256" key="3">
    <source>
        <dbReference type="ARBA" id="ARBA00022801"/>
    </source>
</evidence>
<evidence type="ECO:0000256" key="6">
    <source>
        <dbReference type="ARBA" id="ARBA00023180"/>
    </source>
</evidence>
<proteinExistence type="inferred from homology"/>
<accession>A0AAD7Z350</accession>
<dbReference type="SUPFAM" id="SSF53474">
    <property type="entry name" value="alpha/beta-Hydrolases"/>
    <property type="match status" value="1"/>
</dbReference>
<dbReference type="InterPro" id="IPR006693">
    <property type="entry name" value="AB_hydrolase_lipase"/>
</dbReference>
<sequence>MVLVRLILGCVLLVVTSSNVVPVPTYSVYQTIEQITADGYKAETHKVTTSDGYILEMHRIPESRLGQPASQDRPVVFLMHGLMSASQAFVMLGPDLSLAYNLADSDFDVWMGNARGNKNSRFHTTLNPDDEEQKYQFFDFSFEEIGMYDLPAMIDYILEVTKKDKLHYIGHSQGGTVFLVMASMLPEYNQKLESVHLLAGVGYQDYFPNAQLQQTAVMTDLIYSTAVQMGAVELYPPGSTEMLPGGLLDWPSKTADYCLGNVKLSFMCELFGVRHIMPLLRNNAAQTDQAGAALKQIAHYGQNIRDKLFRRYNYGSEGNIAKYGTAVPPPYDLSLITTFVTMHYTLSDDLLDEKDVLAMTADIPKAIARQVPRPDFTHGDFVAAADAKDLVTDYIVEAIKTAGQEDHFTENDGVIVEEGPIVAPDDTTTTAIDVTTTTTIADTTTTLTDDTATTTIADTTTTLTDDTATTTVADTTTTTIADTTTTLTDDTATTTIADTTTTLTDDTATTTVADTTTTTIADTTASSTDAATATTPADGGAATIVINAYLIALSLYVMLK</sequence>
<keyword evidence="5" id="KW-0443">Lipid metabolism</keyword>